<dbReference type="Gene3D" id="1.10.3720.10">
    <property type="entry name" value="MetI-like"/>
    <property type="match status" value="1"/>
</dbReference>
<dbReference type="Pfam" id="PF00528">
    <property type="entry name" value="BPD_transp_1"/>
    <property type="match status" value="1"/>
</dbReference>
<name>A0A382LYY6_9ZZZZ</name>
<reference evidence="9" key="1">
    <citation type="submission" date="2018-05" db="EMBL/GenBank/DDBJ databases">
        <authorList>
            <person name="Lanie J.A."/>
            <person name="Ng W.-L."/>
            <person name="Kazmierczak K.M."/>
            <person name="Andrzejewski T.M."/>
            <person name="Davidsen T.M."/>
            <person name="Wayne K.J."/>
            <person name="Tettelin H."/>
            <person name="Glass J.I."/>
            <person name="Rusch D."/>
            <person name="Podicherti R."/>
            <person name="Tsui H.-C.T."/>
            <person name="Winkler M.E."/>
        </authorList>
    </citation>
    <scope>NUCLEOTIDE SEQUENCE</scope>
</reference>
<dbReference type="SUPFAM" id="SSF161098">
    <property type="entry name" value="MetI-like"/>
    <property type="match status" value="1"/>
</dbReference>
<evidence type="ECO:0000256" key="1">
    <source>
        <dbReference type="ARBA" id="ARBA00004651"/>
    </source>
</evidence>
<organism evidence="9">
    <name type="scientific">marine metagenome</name>
    <dbReference type="NCBI Taxonomy" id="408172"/>
    <lineage>
        <taxon>unclassified sequences</taxon>
        <taxon>metagenomes</taxon>
        <taxon>ecological metagenomes</taxon>
    </lineage>
</organism>
<evidence type="ECO:0000313" key="9">
    <source>
        <dbReference type="EMBL" id="SVC41773.1"/>
    </source>
</evidence>
<feature type="transmembrane region" description="Helical" evidence="7">
    <location>
        <begin position="34"/>
        <end position="55"/>
    </location>
</feature>
<gene>
    <name evidence="9" type="ORF">METZ01_LOCUS294627</name>
</gene>
<dbReference type="AlphaFoldDB" id="A0A382LYY6"/>
<evidence type="ECO:0000256" key="4">
    <source>
        <dbReference type="ARBA" id="ARBA00022692"/>
    </source>
</evidence>
<evidence type="ECO:0000256" key="3">
    <source>
        <dbReference type="ARBA" id="ARBA00022475"/>
    </source>
</evidence>
<feature type="non-terminal residue" evidence="9">
    <location>
        <position position="374"/>
    </location>
</feature>
<dbReference type="PANTHER" id="PTHR43386:SF26">
    <property type="entry name" value="ABC TRANSPORTER PERMEASE PROTEIN"/>
    <property type="match status" value="1"/>
</dbReference>
<keyword evidence="5 7" id="KW-1133">Transmembrane helix</keyword>
<evidence type="ECO:0000256" key="7">
    <source>
        <dbReference type="SAM" id="Phobius"/>
    </source>
</evidence>
<keyword evidence="6 7" id="KW-0472">Membrane</keyword>
<feature type="domain" description="ABC transmembrane type-1" evidence="8">
    <location>
        <begin position="232"/>
        <end position="374"/>
    </location>
</feature>
<dbReference type="CDD" id="cd06261">
    <property type="entry name" value="TM_PBP2"/>
    <property type="match status" value="1"/>
</dbReference>
<dbReference type="Pfam" id="PF12911">
    <property type="entry name" value="OppC_N"/>
    <property type="match status" value="1"/>
</dbReference>
<feature type="transmembrane region" description="Helical" evidence="7">
    <location>
        <begin position="281"/>
        <end position="305"/>
    </location>
</feature>
<dbReference type="PANTHER" id="PTHR43386">
    <property type="entry name" value="OLIGOPEPTIDE TRANSPORT SYSTEM PERMEASE PROTEIN APPC"/>
    <property type="match status" value="1"/>
</dbReference>
<evidence type="ECO:0000256" key="6">
    <source>
        <dbReference type="ARBA" id="ARBA00023136"/>
    </source>
</evidence>
<dbReference type="PROSITE" id="PS50928">
    <property type="entry name" value="ABC_TM1"/>
    <property type="match status" value="1"/>
</dbReference>
<dbReference type="EMBL" id="UINC01090118">
    <property type="protein sequence ID" value="SVC41773.1"/>
    <property type="molecule type" value="Genomic_DNA"/>
</dbReference>
<evidence type="ECO:0000256" key="2">
    <source>
        <dbReference type="ARBA" id="ARBA00022448"/>
    </source>
</evidence>
<protein>
    <recommendedName>
        <fullName evidence="8">ABC transmembrane type-1 domain-containing protein</fullName>
    </recommendedName>
</protein>
<dbReference type="InterPro" id="IPR000515">
    <property type="entry name" value="MetI-like"/>
</dbReference>
<evidence type="ECO:0000256" key="5">
    <source>
        <dbReference type="ARBA" id="ARBA00022989"/>
    </source>
</evidence>
<dbReference type="GO" id="GO:0005886">
    <property type="term" value="C:plasma membrane"/>
    <property type="evidence" value="ECO:0007669"/>
    <property type="project" value="UniProtKB-SubCell"/>
</dbReference>
<proteinExistence type="predicted"/>
<dbReference type="InterPro" id="IPR035906">
    <property type="entry name" value="MetI-like_sf"/>
</dbReference>
<evidence type="ECO:0000259" key="8">
    <source>
        <dbReference type="PROSITE" id="PS50928"/>
    </source>
</evidence>
<dbReference type="GO" id="GO:0055085">
    <property type="term" value="P:transmembrane transport"/>
    <property type="evidence" value="ECO:0007669"/>
    <property type="project" value="InterPro"/>
</dbReference>
<comment type="subcellular location">
    <subcellularLocation>
        <location evidence="1">Cell membrane</location>
        <topology evidence="1">Multi-pass membrane protein</topology>
    </subcellularLocation>
</comment>
<keyword evidence="3" id="KW-1003">Cell membrane</keyword>
<dbReference type="InterPro" id="IPR050366">
    <property type="entry name" value="BP-dependent_transpt_permease"/>
</dbReference>
<keyword evidence="2" id="KW-0813">Transport</keyword>
<feature type="transmembrane region" description="Helical" evidence="7">
    <location>
        <begin position="234"/>
        <end position="261"/>
    </location>
</feature>
<dbReference type="InterPro" id="IPR025966">
    <property type="entry name" value="OppC_N"/>
</dbReference>
<keyword evidence="4 7" id="KW-0812">Transmembrane</keyword>
<sequence length="374" mass="40404">MNARKKSEVGSDTLTAETISPFRDVRQQYFKSPVAVAALCVLLAIVIIAITAPLISPQDPYDLRVIDIKDGRLKPGSPKLSKLATLSLKISISGLKQVGVSKASVTPTDRSGDTSSDAVQIILEPHAGNPYQWSVKVSPTANGHLDPLQTVNLERLPKGSKLSVGKKDKFRNIWRLSPKDAQELILTLPKTSTDVGRFRVVMSGGTQKKLMTYWLGTDDQGRDMLSGIFYGLRISLSVALSSVVIALTIGTILGLCAAYYGGRTDTLIMRLVDLQLSFPTILIALILLAILGKGVFNVMLALVIVQWALYARTARGVALTERRKEYVESAQCLGLSTPRVILAHILPNCLPSLIVIATLEVAGAISLEATLSFL</sequence>
<accession>A0A382LYY6</accession>